<keyword evidence="14 20" id="KW-0472">Membrane</keyword>
<evidence type="ECO:0000256" key="16">
    <source>
        <dbReference type="ARBA" id="ARBA00023180"/>
    </source>
</evidence>
<comment type="caution">
    <text evidence="20">Lacks conserved residue(s) required for the propagation of feature annotation.</text>
</comment>
<reference evidence="22 23" key="1">
    <citation type="journal article" date="2011" name="Nature">
        <title>A high-resolution map of human evolutionary constraint using 29 mammals.</title>
        <authorList>
            <person name="Lindblad-Toh K."/>
            <person name="Garber M."/>
            <person name="Zuk O."/>
            <person name="Lin M.F."/>
            <person name="Parker B.J."/>
            <person name="Washietl S."/>
            <person name="Kheradpour P."/>
            <person name="Ernst J."/>
            <person name="Jordan G."/>
            <person name="Mauceli E."/>
            <person name="Ward L.D."/>
            <person name="Lowe C.B."/>
            <person name="Holloway A.K."/>
            <person name="Clamp M."/>
            <person name="Gnerre S."/>
            <person name="Alfoldi J."/>
            <person name="Beal K."/>
            <person name="Chang J."/>
            <person name="Clawson H."/>
            <person name="Cuff J."/>
            <person name="Di Palma F."/>
            <person name="Fitzgerald S."/>
            <person name="Flicek P."/>
            <person name="Guttman M."/>
            <person name="Hubisz M.J."/>
            <person name="Jaffe D.B."/>
            <person name="Jungreis I."/>
            <person name="Kent W.J."/>
            <person name="Kostka D."/>
            <person name="Lara M."/>
            <person name="Martins A.L."/>
            <person name="Massingham T."/>
            <person name="Moltke I."/>
            <person name="Raney B.J."/>
            <person name="Rasmussen M.D."/>
            <person name="Robinson J."/>
            <person name="Stark A."/>
            <person name="Vilella A.J."/>
            <person name="Wen J."/>
            <person name="Xie X."/>
            <person name="Zody M.C."/>
            <person name="Baldwin J."/>
            <person name="Bloom T."/>
            <person name="Chin C.W."/>
            <person name="Heiman D."/>
            <person name="Nicol R."/>
            <person name="Nusbaum C."/>
            <person name="Young S."/>
            <person name="Wilkinson J."/>
            <person name="Worley K.C."/>
            <person name="Kovar C.L."/>
            <person name="Muzny D.M."/>
            <person name="Gibbs R.A."/>
            <person name="Cree A."/>
            <person name="Dihn H.H."/>
            <person name="Fowler G."/>
            <person name="Jhangiani S."/>
            <person name="Joshi V."/>
            <person name="Lee S."/>
            <person name="Lewis L.R."/>
            <person name="Nazareth L.V."/>
            <person name="Okwuonu G."/>
            <person name="Santibanez J."/>
            <person name="Warren W.C."/>
            <person name="Mardis E.R."/>
            <person name="Weinstock G.M."/>
            <person name="Wilson R.K."/>
            <person name="Delehaunty K."/>
            <person name="Dooling D."/>
            <person name="Fronik C."/>
            <person name="Fulton L."/>
            <person name="Fulton B."/>
            <person name="Graves T."/>
            <person name="Minx P."/>
            <person name="Sodergren E."/>
            <person name="Birney E."/>
            <person name="Margulies E.H."/>
            <person name="Herrero J."/>
            <person name="Green E.D."/>
            <person name="Haussler D."/>
            <person name="Siepel A."/>
            <person name="Goldman N."/>
            <person name="Pollard K.S."/>
            <person name="Pedersen J.S."/>
            <person name="Lander E.S."/>
            <person name="Kellis M."/>
        </authorList>
    </citation>
    <scope>NUCLEOTIDE SEQUENCE [LARGE SCALE GENOMIC DNA]</scope>
    <source>
        <strain evidence="22 23">Thorbecke inbred</strain>
    </source>
</reference>
<keyword evidence="12 20" id="KW-1133">Transmembrane helix</keyword>
<keyword evidence="11 20" id="KW-0851">Voltage-gated channel</keyword>
<dbReference type="PANTHER" id="PTHR15025:SF1">
    <property type="entry name" value="VOLTAGE-DEPENDENT CALCIUM CHANNEL GAMMA-1 SUBUNIT"/>
    <property type="match status" value="1"/>
</dbReference>
<evidence type="ECO:0000256" key="4">
    <source>
        <dbReference type="ARBA" id="ARBA00019950"/>
    </source>
</evidence>
<keyword evidence="8 20" id="KW-0107">Calcium channel</keyword>
<comment type="similarity">
    <text evidence="3 20">Belongs to the PMP-22/EMP/MP20 family. CACNG subfamily.</text>
</comment>
<evidence type="ECO:0000256" key="11">
    <source>
        <dbReference type="ARBA" id="ARBA00022882"/>
    </source>
</evidence>
<dbReference type="GO" id="GO:0005245">
    <property type="term" value="F:voltage-gated calcium channel activity"/>
    <property type="evidence" value="ECO:0007669"/>
    <property type="project" value="InterPro"/>
</dbReference>
<dbReference type="PANTHER" id="PTHR15025">
    <property type="entry name" value="VOLTAGE-DEPENDENT CALCIUM CHANNEL GAMMA-1 SUBUNIT-RELATED"/>
    <property type="match status" value="1"/>
</dbReference>
<keyword evidence="7 20" id="KW-0109">Calcium transport</keyword>
<keyword evidence="23" id="KW-1185">Reference proteome</keyword>
<name>U3KPE2_RABIT</name>
<dbReference type="InterPro" id="IPR004031">
    <property type="entry name" value="PMP22/EMP/MP20/Claudin"/>
</dbReference>
<keyword evidence="15" id="KW-1015">Disulfide bond</keyword>
<feature type="compositionally biased region" description="Basic residues" evidence="21">
    <location>
        <begin position="69"/>
        <end position="83"/>
    </location>
</feature>
<keyword evidence="16" id="KW-0325">Glycoprotein</keyword>
<keyword evidence="10 20" id="KW-0106">Calcium</keyword>
<evidence type="ECO:0000313" key="22">
    <source>
        <dbReference type="Ensembl" id="ENSOCUP00000027102.2"/>
    </source>
</evidence>
<dbReference type="InterPro" id="IPR008368">
    <property type="entry name" value="VDCC_gsu"/>
</dbReference>
<dbReference type="Proteomes" id="UP000001811">
    <property type="component" value="Chromosome 19"/>
</dbReference>
<evidence type="ECO:0000256" key="14">
    <source>
        <dbReference type="ARBA" id="ARBA00023136"/>
    </source>
</evidence>
<evidence type="ECO:0000256" key="21">
    <source>
        <dbReference type="SAM" id="MobiDB-lite"/>
    </source>
</evidence>
<proteinExistence type="inferred from homology"/>
<keyword evidence="5 20" id="KW-0813">Transport</keyword>
<feature type="transmembrane region" description="Helical" evidence="20">
    <location>
        <begin position="236"/>
        <end position="253"/>
    </location>
</feature>
<evidence type="ECO:0000256" key="7">
    <source>
        <dbReference type="ARBA" id="ARBA00022568"/>
    </source>
</evidence>
<keyword evidence="13 20" id="KW-0406">Ion transport</keyword>
<evidence type="ECO:0000256" key="3">
    <source>
        <dbReference type="ARBA" id="ARBA00007111"/>
    </source>
</evidence>
<evidence type="ECO:0000256" key="9">
    <source>
        <dbReference type="ARBA" id="ARBA00022692"/>
    </source>
</evidence>
<evidence type="ECO:0000256" key="5">
    <source>
        <dbReference type="ARBA" id="ARBA00022448"/>
    </source>
</evidence>
<gene>
    <name evidence="22" type="primary">CACNG1</name>
</gene>
<evidence type="ECO:0000256" key="2">
    <source>
        <dbReference type="ARBA" id="ARBA00004415"/>
    </source>
</evidence>
<evidence type="ECO:0000313" key="23">
    <source>
        <dbReference type="Proteomes" id="UP000001811"/>
    </source>
</evidence>
<dbReference type="GeneTree" id="ENSGT00390000007786"/>
<dbReference type="AlphaFoldDB" id="U3KPE2"/>
<evidence type="ECO:0000256" key="17">
    <source>
        <dbReference type="ARBA" id="ARBA00023303"/>
    </source>
</evidence>
<dbReference type="GO" id="GO:1902514">
    <property type="term" value="P:regulation of calcium ion transmembrane transport via high voltage-gated calcium channel"/>
    <property type="evidence" value="ECO:0007669"/>
    <property type="project" value="TreeGrafter"/>
</dbReference>
<evidence type="ECO:0000256" key="15">
    <source>
        <dbReference type="ARBA" id="ARBA00023157"/>
    </source>
</evidence>
<comment type="subcellular location">
    <subcellularLocation>
        <location evidence="2">Cell membrane</location>
        <location evidence="2">Sarcolemma</location>
        <topology evidence="2">Multi-pass membrane protein</topology>
    </subcellularLocation>
    <subcellularLocation>
        <location evidence="20">Membrane</location>
        <topology evidence="20">Multi-pass membrane protein</topology>
    </subcellularLocation>
</comment>
<keyword evidence="6" id="KW-1003">Cell membrane</keyword>
<keyword evidence="9 20" id="KW-0812">Transmembrane</keyword>
<comment type="function">
    <text evidence="1 20">Regulatory subunit of the voltage-gated calcium channel that gives rise to L-type calcium currents in skeletal muscle. Regulates channel inactivation kinetics.</text>
</comment>
<reference evidence="22" key="3">
    <citation type="submission" date="2025-09" db="UniProtKB">
        <authorList>
            <consortium name="Ensembl"/>
        </authorList>
    </citation>
    <scope>IDENTIFICATION</scope>
    <source>
        <strain evidence="22">Thorbecke</strain>
    </source>
</reference>
<dbReference type="Gene3D" id="1.20.140.150">
    <property type="match status" value="1"/>
</dbReference>
<dbReference type="Pfam" id="PF13903">
    <property type="entry name" value="Claudin_2"/>
    <property type="match status" value="1"/>
</dbReference>
<feature type="compositionally biased region" description="Basic and acidic residues" evidence="21">
    <location>
        <begin position="89"/>
        <end position="104"/>
    </location>
</feature>
<sequence>MGLTLAPQRSPSFAGTPGSDGHPREARGSRKCPRRQAGLGQRSFCSAHPLSLPLQRRTAPTSGILTQARARRSSNSPRRRVSPRGKGAGGEKRPSQGHLADGHDPCSGSLLTPLLRARRHCLKASHIVAGTGDKACRSSPPPSPFRPACLLLPSPSPPQHQLVHPARAWGLQRASLLSGQPRGLRPVLSCPGARPAEYSISAAAISVFSLGFLIMGTICALMAFRKKRDYLLRPASMFYVFAGLCLFVSLEVMRQSVKRMIDSEDTVWIEYYYSWSFACACAAFVLLFLGGISLLLFSLPRMPQNPWESCMDAEPEH</sequence>
<dbReference type="PRINTS" id="PR01792">
    <property type="entry name" value="VDCCGAMMA"/>
</dbReference>
<dbReference type="InterPro" id="IPR005421">
    <property type="entry name" value="VDCC_g1su"/>
</dbReference>
<evidence type="ECO:0000256" key="13">
    <source>
        <dbReference type="ARBA" id="ARBA00023065"/>
    </source>
</evidence>
<evidence type="ECO:0000256" key="20">
    <source>
        <dbReference type="RuleBase" id="RU363085"/>
    </source>
</evidence>
<dbReference type="PRINTS" id="PR01601">
    <property type="entry name" value="VDCCGAMMA1"/>
</dbReference>
<accession>U3KPE2</accession>
<organism evidence="22 23">
    <name type="scientific">Oryctolagus cuniculus</name>
    <name type="common">Rabbit</name>
    <dbReference type="NCBI Taxonomy" id="9986"/>
    <lineage>
        <taxon>Eukaryota</taxon>
        <taxon>Metazoa</taxon>
        <taxon>Chordata</taxon>
        <taxon>Craniata</taxon>
        <taxon>Vertebrata</taxon>
        <taxon>Euteleostomi</taxon>
        <taxon>Mammalia</taxon>
        <taxon>Eutheria</taxon>
        <taxon>Euarchontoglires</taxon>
        <taxon>Glires</taxon>
        <taxon>Lagomorpha</taxon>
        <taxon>Leporidae</taxon>
        <taxon>Oryctolagus</taxon>
    </lineage>
</organism>
<evidence type="ECO:0000256" key="12">
    <source>
        <dbReference type="ARBA" id="ARBA00022989"/>
    </source>
</evidence>
<evidence type="ECO:0000256" key="18">
    <source>
        <dbReference type="ARBA" id="ARBA00029680"/>
    </source>
</evidence>
<dbReference type="STRING" id="9986.ENSOCUP00000027102"/>
<dbReference type="GO" id="GO:1990454">
    <property type="term" value="C:L-type voltage-gated calcium channel complex"/>
    <property type="evidence" value="ECO:0007669"/>
    <property type="project" value="TreeGrafter"/>
</dbReference>
<feature type="transmembrane region" description="Helical" evidence="20">
    <location>
        <begin position="198"/>
        <end position="224"/>
    </location>
</feature>
<dbReference type="EMBL" id="AAGW02040012">
    <property type="status" value="NOT_ANNOTATED_CDS"/>
    <property type="molecule type" value="Genomic_DNA"/>
</dbReference>
<evidence type="ECO:0000256" key="1">
    <source>
        <dbReference type="ARBA" id="ARBA00003367"/>
    </source>
</evidence>
<evidence type="ECO:0000256" key="6">
    <source>
        <dbReference type="ARBA" id="ARBA00022475"/>
    </source>
</evidence>
<dbReference type="GO" id="GO:0005246">
    <property type="term" value="F:calcium channel regulator activity"/>
    <property type="evidence" value="ECO:0007669"/>
    <property type="project" value="TreeGrafter"/>
</dbReference>
<feature type="region of interest" description="Disordered" evidence="21">
    <location>
        <begin position="1"/>
        <end position="106"/>
    </location>
</feature>
<evidence type="ECO:0000256" key="10">
    <source>
        <dbReference type="ARBA" id="ARBA00022837"/>
    </source>
</evidence>
<dbReference type="Bgee" id="ENSOCUG00000008850">
    <property type="expression patterns" value="Expressed in skeletal muscle tissue and 7 other cell types or tissues"/>
</dbReference>
<keyword evidence="17 20" id="KW-0407">Ion channel</keyword>
<comment type="subunit">
    <text evidence="19 20">Component of a calcium channel complex consisting of a pore-forming alpha subunit (CACNA1S) and the ancillary subunits CACNB1 or CACNB2, CACNG1 and CACNA2D1. The channel complex contains alpha, beta, gamma and delta subunits in a 1:1:1:1 ratio, i.e. it contains either CACNB1 or CACNB2.</text>
</comment>
<feature type="transmembrane region" description="Helical" evidence="20">
    <location>
        <begin position="273"/>
        <end position="297"/>
    </location>
</feature>
<dbReference type="Ensembl" id="ENSOCUT00000034053.2">
    <property type="protein sequence ID" value="ENSOCUP00000027102.2"/>
    <property type="gene ID" value="ENSOCUG00000008850.4"/>
</dbReference>
<evidence type="ECO:0000256" key="19">
    <source>
        <dbReference type="ARBA" id="ARBA00046683"/>
    </source>
</evidence>
<protein>
    <recommendedName>
        <fullName evidence="4 20">Voltage-dependent calcium channel gamma-1 subunit</fullName>
    </recommendedName>
    <alternativeName>
        <fullName evidence="18 20">Dihydropyridine-sensitive L-type, skeletal muscle calcium channel subunit gamma</fullName>
    </alternativeName>
</protein>
<reference evidence="22" key="2">
    <citation type="submission" date="2025-08" db="UniProtKB">
        <authorList>
            <consortium name="Ensembl"/>
        </authorList>
    </citation>
    <scope>IDENTIFICATION</scope>
    <source>
        <strain evidence="22">Thorbecke</strain>
    </source>
</reference>
<evidence type="ECO:0000256" key="8">
    <source>
        <dbReference type="ARBA" id="ARBA00022673"/>
    </source>
</evidence>